<dbReference type="GO" id="GO:0003779">
    <property type="term" value="F:actin binding"/>
    <property type="evidence" value="ECO:0007669"/>
    <property type="project" value="TreeGrafter"/>
</dbReference>
<dbReference type="EMBL" id="AZIM01009198">
    <property type="protein sequence ID" value="ETE57233.1"/>
    <property type="molecule type" value="Genomic_DNA"/>
</dbReference>
<dbReference type="PANTHER" id="PTHR12811:SF0">
    <property type="entry name" value="VACUOLAR PROTEIN SORTING-ASSOCIATED PROTEIN 16 HOMOLOG"/>
    <property type="match status" value="1"/>
</dbReference>
<name>V8N6E4_OPHHA</name>
<evidence type="ECO:0000313" key="3">
    <source>
        <dbReference type="EMBL" id="ETE57233.1"/>
    </source>
</evidence>
<dbReference type="GO" id="GO:0042144">
    <property type="term" value="P:vacuole fusion, non-autophagic"/>
    <property type="evidence" value="ECO:0007669"/>
    <property type="project" value="TreeGrafter"/>
</dbReference>
<proteinExistence type="predicted"/>
<comment type="caution">
    <text evidence="3">The sequence shown here is derived from an EMBL/GenBank/DDBJ whole genome shotgun (WGS) entry which is preliminary data.</text>
</comment>
<evidence type="ECO:0000259" key="2">
    <source>
        <dbReference type="Pfam" id="PF04841"/>
    </source>
</evidence>
<feature type="region of interest" description="Disordered" evidence="1">
    <location>
        <begin position="145"/>
        <end position="168"/>
    </location>
</feature>
<gene>
    <name evidence="3" type="primary">VPS16</name>
    <name evidence="3" type="ORF">L345_17054</name>
</gene>
<dbReference type="AlphaFoldDB" id="V8N6E4"/>
<organism evidence="3 4">
    <name type="scientific">Ophiophagus hannah</name>
    <name type="common">King cobra</name>
    <name type="synonym">Naja hannah</name>
    <dbReference type="NCBI Taxonomy" id="8665"/>
    <lineage>
        <taxon>Eukaryota</taxon>
        <taxon>Metazoa</taxon>
        <taxon>Chordata</taxon>
        <taxon>Craniata</taxon>
        <taxon>Vertebrata</taxon>
        <taxon>Euteleostomi</taxon>
        <taxon>Lepidosauria</taxon>
        <taxon>Squamata</taxon>
        <taxon>Bifurcata</taxon>
        <taxon>Unidentata</taxon>
        <taxon>Episquamata</taxon>
        <taxon>Toxicofera</taxon>
        <taxon>Serpentes</taxon>
        <taxon>Colubroidea</taxon>
        <taxon>Elapidae</taxon>
        <taxon>Elapinae</taxon>
        <taxon>Ophiophagus</taxon>
    </lineage>
</organism>
<evidence type="ECO:0000256" key="1">
    <source>
        <dbReference type="SAM" id="MobiDB-lite"/>
    </source>
</evidence>
<dbReference type="GO" id="GO:0016197">
    <property type="term" value="P:endosomal transport"/>
    <property type="evidence" value="ECO:0007669"/>
    <property type="project" value="TreeGrafter"/>
</dbReference>
<protein>
    <submittedName>
        <fullName evidence="3">Vacuolar protein sorting-associated protein 16-like protein</fullName>
    </submittedName>
</protein>
<dbReference type="Proteomes" id="UP000018936">
    <property type="component" value="Unassembled WGS sequence"/>
</dbReference>
<reference evidence="3 4" key="1">
    <citation type="journal article" date="2013" name="Proc. Natl. Acad. Sci. U.S.A.">
        <title>The king cobra genome reveals dynamic gene evolution and adaptation in the snake venom system.</title>
        <authorList>
            <person name="Vonk F.J."/>
            <person name="Casewell N.R."/>
            <person name="Henkel C.V."/>
            <person name="Heimberg A.M."/>
            <person name="Jansen H.J."/>
            <person name="McCleary R.J."/>
            <person name="Kerkkamp H.M."/>
            <person name="Vos R.A."/>
            <person name="Guerreiro I."/>
            <person name="Calvete J.J."/>
            <person name="Wuster W."/>
            <person name="Woods A.E."/>
            <person name="Logan J.M."/>
            <person name="Harrison R.A."/>
            <person name="Castoe T.A."/>
            <person name="de Koning A.P."/>
            <person name="Pollock D.D."/>
            <person name="Yandell M."/>
            <person name="Calderon D."/>
            <person name="Renjifo C."/>
            <person name="Currier R.B."/>
            <person name="Salgado D."/>
            <person name="Pla D."/>
            <person name="Sanz L."/>
            <person name="Hyder A.S."/>
            <person name="Ribeiro J.M."/>
            <person name="Arntzen J.W."/>
            <person name="van den Thillart G.E."/>
            <person name="Boetzer M."/>
            <person name="Pirovano W."/>
            <person name="Dirks R.P."/>
            <person name="Spaink H.P."/>
            <person name="Duboule D."/>
            <person name="McGlinn E."/>
            <person name="Kini R.M."/>
            <person name="Richardson M.K."/>
        </authorList>
    </citation>
    <scope>NUCLEOTIDE SEQUENCE</scope>
    <source>
        <tissue evidence="3">Blood</tissue>
    </source>
</reference>
<dbReference type="GO" id="GO:0005765">
    <property type="term" value="C:lysosomal membrane"/>
    <property type="evidence" value="ECO:0007669"/>
    <property type="project" value="TreeGrafter"/>
</dbReference>
<dbReference type="InterPro" id="IPR006926">
    <property type="entry name" value="Vps16_N"/>
</dbReference>
<accession>V8N6E4</accession>
<dbReference type="PANTHER" id="PTHR12811">
    <property type="entry name" value="VACUOLAR PROTEIN SORTING VPS16"/>
    <property type="match status" value="1"/>
</dbReference>
<dbReference type="InterPro" id="IPR016534">
    <property type="entry name" value="VPS16"/>
</dbReference>
<sequence>MDCYTANWDPLGESAYYRKLELYSMSWNLKEDLREYLVAAAPYGGPIALMRHKKEKSPSSRPVLEIYSASGIQLASVVWKDSPAMFLGWTTSEELLSVQENGIVLLHSLFGEFKKKVTMTNDVVQERVLEARVFYTTSSRPPFLLDGPLSKQGNQHSPCGRTRIVPSG</sequence>
<dbReference type="GO" id="GO:0006886">
    <property type="term" value="P:intracellular protein transport"/>
    <property type="evidence" value="ECO:0007669"/>
    <property type="project" value="InterPro"/>
</dbReference>
<dbReference type="GO" id="GO:0030897">
    <property type="term" value="C:HOPS complex"/>
    <property type="evidence" value="ECO:0007669"/>
    <property type="project" value="TreeGrafter"/>
</dbReference>
<dbReference type="GO" id="GO:0005768">
    <property type="term" value="C:endosome"/>
    <property type="evidence" value="ECO:0007669"/>
    <property type="project" value="TreeGrafter"/>
</dbReference>
<dbReference type="OrthoDB" id="1792at2759"/>
<keyword evidence="4" id="KW-1185">Reference proteome</keyword>
<dbReference type="Pfam" id="PF04841">
    <property type="entry name" value="Vps16_N"/>
    <property type="match status" value="1"/>
</dbReference>
<feature type="domain" description="Vps16 N-terminal" evidence="2">
    <location>
        <begin position="4"/>
        <end position="139"/>
    </location>
</feature>
<evidence type="ECO:0000313" key="4">
    <source>
        <dbReference type="Proteomes" id="UP000018936"/>
    </source>
</evidence>